<dbReference type="PATRIC" id="fig|1036673.3.peg.5273"/>
<evidence type="ECO:0000313" key="1">
    <source>
        <dbReference type="EMBL" id="AEI44204.1"/>
    </source>
</evidence>
<dbReference type="EMBL" id="CP002869">
    <property type="protein sequence ID" value="AEI44204.1"/>
    <property type="molecule type" value="Genomic_DNA"/>
</dbReference>
<dbReference type="KEGG" id="pms:KNP414_05680"/>
<dbReference type="AlphaFoldDB" id="F8FMN3"/>
<accession>F8FMN3</accession>
<evidence type="ECO:0000313" key="2">
    <source>
        <dbReference type="Proteomes" id="UP000006620"/>
    </source>
</evidence>
<dbReference type="Proteomes" id="UP000006620">
    <property type="component" value="Chromosome"/>
</dbReference>
<organism evidence="1 2">
    <name type="scientific">Paenibacillus mucilaginosus (strain KNP414)</name>
    <dbReference type="NCBI Taxonomy" id="1036673"/>
    <lineage>
        <taxon>Bacteria</taxon>
        <taxon>Bacillati</taxon>
        <taxon>Bacillota</taxon>
        <taxon>Bacilli</taxon>
        <taxon>Bacillales</taxon>
        <taxon>Paenibacillaceae</taxon>
        <taxon>Paenibacillus</taxon>
    </lineage>
</organism>
<sequence>MDEKEARRWRLDLLLAKRRREAVKADSPLFLDCIQALGEGTRICSGEESDRLYARLQGEYPFTSYGRIDWERVPHQALLQKDVQLSAVSGSKEYWILWSHGDAPVIRTSLRKLLEQLDAVTAVSPDMWAYREGEEVIEWGHDGSCRRSLGR</sequence>
<reference evidence="2" key="1">
    <citation type="submission" date="2011-06" db="EMBL/GenBank/DDBJ databases">
        <title>Complete genome sequence of Paenibacillus mucilaginosus KNP414.</title>
        <authorList>
            <person name="Wang J."/>
            <person name="Hu S."/>
            <person name="Hu X."/>
            <person name="Zhang B."/>
            <person name="Dong D."/>
            <person name="Zhang S."/>
            <person name="Zhao K."/>
            <person name="Wu D."/>
        </authorList>
    </citation>
    <scope>NUCLEOTIDE SEQUENCE [LARGE SCALE GENOMIC DNA]</scope>
    <source>
        <strain evidence="2">KNP414</strain>
    </source>
</reference>
<dbReference type="InterPro" id="IPR049585">
    <property type="entry name" value="CdiI_EcoliA0-like"/>
</dbReference>
<dbReference type="CDD" id="cd20693">
    <property type="entry name" value="CdiI_EcoliA0-like"/>
    <property type="match status" value="1"/>
</dbReference>
<protein>
    <submittedName>
        <fullName evidence="1">Uncharacterized protein</fullName>
    </submittedName>
</protein>
<dbReference type="HOGENOM" id="CLU_139590_0_0_9"/>
<dbReference type="RefSeq" id="WP_013919357.1">
    <property type="nucleotide sequence ID" value="NC_015690.1"/>
</dbReference>
<dbReference type="Pfam" id="PF24172">
    <property type="entry name" value="CdiI_ImmP"/>
    <property type="match status" value="1"/>
</dbReference>
<reference evidence="1 2" key="2">
    <citation type="journal article" date="2013" name="Genome Announc.">
        <title>Genome Sequence of Growth-Improving Paenibacillus mucilaginosus Strain KNP414.</title>
        <authorList>
            <person name="Lu J.J."/>
            <person name="Wang J.F."/>
            <person name="Hu X.F."/>
        </authorList>
    </citation>
    <scope>NUCLEOTIDE SEQUENCE [LARGE SCALE GENOMIC DNA]</scope>
    <source>
        <strain evidence="1 2">KNP414</strain>
    </source>
</reference>
<proteinExistence type="predicted"/>
<name>F8FMN3_PAEMK</name>
<gene>
    <name evidence="1" type="ordered locus">KNP414_05680</name>
</gene>